<evidence type="ECO:0000313" key="1">
    <source>
        <dbReference type="EMBL" id="KII75894.1"/>
    </source>
</evidence>
<dbReference type="RefSeq" id="WP_040991829.1">
    <property type="nucleotide sequence ID" value="NZ_JTKH01000024.1"/>
</dbReference>
<reference evidence="1 2" key="1">
    <citation type="submission" date="2014-11" db="EMBL/GenBank/DDBJ databases">
        <title>Draft Genome Sequence of Vibrio piscirenalis strains CECT 8603T and CECT 8604, two marine Gammaproteobacterium isolated from cultured gilthead sea bream (Sparus aurata).</title>
        <authorList>
            <person name="Arahal D.R."/>
            <person name="Rodrigo-Torres L."/>
            <person name="Lucena T."/>
            <person name="Pujalte M.J."/>
        </authorList>
    </citation>
    <scope>NUCLEOTIDE SEQUENCE [LARGE SCALE GENOMIC DNA]</scope>
    <source>
        <strain evidence="1 2">DCR 1-4-2</strain>
    </source>
</reference>
<comment type="caution">
    <text evidence="1">The sequence shown here is derived from an EMBL/GenBank/DDBJ whole genome shotgun (WGS) entry which is preliminary data.</text>
</comment>
<evidence type="ECO:0000313" key="2">
    <source>
        <dbReference type="Proteomes" id="UP000031672"/>
    </source>
</evidence>
<dbReference type="Proteomes" id="UP000031672">
    <property type="component" value="Unassembled WGS sequence"/>
</dbReference>
<accession>A0A0C2NXS3</accession>
<organism evidence="1 2">
    <name type="scientific">Vibrio renipiscarius</name>
    <dbReference type="NCBI Taxonomy" id="1461322"/>
    <lineage>
        <taxon>Bacteria</taxon>
        <taxon>Pseudomonadati</taxon>
        <taxon>Pseudomonadota</taxon>
        <taxon>Gammaproteobacteria</taxon>
        <taxon>Vibrionales</taxon>
        <taxon>Vibrionaceae</taxon>
        <taxon>Vibrio</taxon>
    </lineage>
</organism>
<sequence>MSQQNDLEFTAILNGYYGATDNEKRWKETCAALVLVKHTFQVESGNSLSTLEKHISNVANGIRDSLER</sequence>
<dbReference type="AlphaFoldDB" id="A0A0C2NXS3"/>
<protein>
    <submittedName>
        <fullName evidence="1">Uncharacterized protein</fullName>
    </submittedName>
</protein>
<name>A0A0C2NXS3_9VIBR</name>
<keyword evidence="2" id="KW-1185">Reference proteome</keyword>
<accession>A0A0C2JD84</accession>
<gene>
    <name evidence="1" type="ORF">OJ16_13710</name>
</gene>
<proteinExistence type="predicted"/>
<dbReference type="EMBL" id="JTKH01000024">
    <property type="protein sequence ID" value="KII75894.1"/>
    <property type="molecule type" value="Genomic_DNA"/>
</dbReference>